<evidence type="ECO:0000313" key="1">
    <source>
        <dbReference type="EMBL" id="GIJ47953.1"/>
    </source>
</evidence>
<proteinExistence type="predicted"/>
<dbReference type="Proteomes" id="UP000619260">
    <property type="component" value="Unassembled WGS sequence"/>
</dbReference>
<dbReference type="RefSeq" id="WP_203901447.1">
    <property type="nucleotide sequence ID" value="NZ_BOPF01000018.1"/>
</dbReference>
<comment type="caution">
    <text evidence="1">The sequence shown here is derived from an EMBL/GenBank/DDBJ whole genome shotgun (WGS) entry which is preliminary data.</text>
</comment>
<evidence type="ECO:0000313" key="2">
    <source>
        <dbReference type="Proteomes" id="UP000619260"/>
    </source>
</evidence>
<protein>
    <submittedName>
        <fullName evidence="1">Uncharacterized protein</fullName>
    </submittedName>
</protein>
<organism evidence="1 2">
    <name type="scientific">Virgisporangium aliadipatigenens</name>
    <dbReference type="NCBI Taxonomy" id="741659"/>
    <lineage>
        <taxon>Bacteria</taxon>
        <taxon>Bacillati</taxon>
        <taxon>Actinomycetota</taxon>
        <taxon>Actinomycetes</taxon>
        <taxon>Micromonosporales</taxon>
        <taxon>Micromonosporaceae</taxon>
        <taxon>Virgisporangium</taxon>
    </lineage>
</organism>
<sequence length="59" mass="5530">MSSLASPSLLADRYGSTGYATVAGTLATPVTLAKAGGPLGAACVLATAGVLARAATAPP</sequence>
<gene>
    <name evidence="1" type="ORF">Val02_48390</name>
</gene>
<accession>A0A8J4DSJ8</accession>
<dbReference type="EMBL" id="BOPF01000018">
    <property type="protein sequence ID" value="GIJ47953.1"/>
    <property type="molecule type" value="Genomic_DNA"/>
</dbReference>
<keyword evidence="2" id="KW-1185">Reference proteome</keyword>
<name>A0A8J4DSJ8_9ACTN</name>
<dbReference type="AlphaFoldDB" id="A0A8J4DSJ8"/>
<reference evidence="1" key="1">
    <citation type="submission" date="2021-01" db="EMBL/GenBank/DDBJ databases">
        <title>Whole genome shotgun sequence of Virgisporangium aliadipatigenens NBRC 105644.</title>
        <authorList>
            <person name="Komaki H."/>
            <person name="Tamura T."/>
        </authorList>
    </citation>
    <scope>NUCLEOTIDE SEQUENCE</scope>
    <source>
        <strain evidence="1">NBRC 105644</strain>
    </source>
</reference>